<reference evidence="1 2" key="1">
    <citation type="journal article" date="2018" name="Nat. Genet.">
        <title>The Rosa genome provides new insights in the design of modern roses.</title>
        <authorList>
            <person name="Bendahmane M."/>
        </authorList>
    </citation>
    <scope>NUCLEOTIDE SEQUENCE [LARGE SCALE GENOMIC DNA]</scope>
    <source>
        <strain evidence="2">cv. Old Blush</strain>
    </source>
</reference>
<organism evidence="1 2">
    <name type="scientific">Rosa chinensis</name>
    <name type="common">China rose</name>
    <dbReference type="NCBI Taxonomy" id="74649"/>
    <lineage>
        <taxon>Eukaryota</taxon>
        <taxon>Viridiplantae</taxon>
        <taxon>Streptophyta</taxon>
        <taxon>Embryophyta</taxon>
        <taxon>Tracheophyta</taxon>
        <taxon>Spermatophyta</taxon>
        <taxon>Magnoliopsida</taxon>
        <taxon>eudicotyledons</taxon>
        <taxon>Gunneridae</taxon>
        <taxon>Pentapetalae</taxon>
        <taxon>rosids</taxon>
        <taxon>fabids</taxon>
        <taxon>Rosales</taxon>
        <taxon>Rosaceae</taxon>
        <taxon>Rosoideae</taxon>
        <taxon>Rosoideae incertae sedis</taxon>
        <taxon>Rosa</taxon>
    </lineage>
</organism>
<gene>
    <name evidence="1" type="ORF">RchiOBHm_Chr1g0345601</name>
</gene>
<name>A0A2P6SEU1_ROSCH</name>
<evidence type="ECO:0000313" key="1">
    <source>
        <dbReference type="EMBL" id="PRQ57192.1"/>
    </source>
</evidence>
<accession>A0A2P6SEU1</accession>
<dbReference type="EMBL" id="PDCK01000039">
    <property type="protein sequence ID" value="PRQ57192.1"/>
    <property type="molecule type" value="Genomic_DNA"/>
</dbReference>
<dbReference type="Proteomes" id="UP000238479">
    <property type="component" value="Chromosome 1"/>
</dbReference>
<protein>
    <submittedName>
        <fullName evidence="1">Uncharacterized protein</fullName>
    </submittedName>
</protein>
<comment type="caution">
    <text evidence="1">The sequence shown here is derived from an EMBL/GenBank/DDBJ whole genome shotgun (WGS) entry which is preliminary data.</text>
</comment>
<dbReference type="AlphaFoldDB" id="A0A2P6SEU1"/>
<dbReference type="Gramene" id="PRQ57192">
    <property type="protein sequence ID" value="PRQ57192"/>
    <property type="gene ID" value="RchiOBHm_Chr1g0345601"/>
</dbReference>
<keyword evidence="2" id="KW-1185">Reference proteome</keyword>
<proteinExistence type="predicted"/>
<sequence>MIFCVVENQTWSSIPGCFCKSRPHFHKLWLDFHTHESQICPKENRTWSSISGGFCKNSTSSIVNYGENFIPIKFRRQGC</sequence>
<evidence type="ECO:0000313" key="2">
    <source>
        <dbReference type="Proteomes" id="UP000238479"/>
    </source>
</evidence>